<dbReference type="Proteomes" id="UP000009273">
    <property type="component" value="Segment"/>
</dbReference>
<keyword evidence="2" id="KW-1185">Reference proteome</keyword>
<protein>
    <submittedName>
        <fullName evidence="1">Gp74</fullName>
    </submittedName>
</protein>
<evidence type="ECO:0000313" key="1">
    <source>
        <dbReference type="EMBL" id="AEO93345.1"/>
    </source>
</evidence>
<dbReference type="EMBL" id="JN638751">
    <property type="protein sequence ID" value="AEO93345.1"/>
    <property type="molecule type" value="Genomic_DNA"/>
</dbReference>
<dbReference type="KEGG" id="vg:18563293"/>
<name>G3MBE4_9CAUD</name>
<gene>
    <name evidence="1" type="primary">74</name>
    <name evidence="1" type="ORF">G_74</name>
</gene>
<organism evidence="1 2">
    <name type="scientific">Bacillus phage G</name>
    <dbReference type="NCBI Taxonomy" id="2884420"/>
    <lineage>
        <taxon>Viruses</taxon>
        <taxon>Duplodnaviria</taxon>
        <taxon>Heunggongvirae</taxon>
        <taxon>Uroviricota</taxon>
        <taxon>Caudoviricetes</taxon>
        <taxon>Donellivirus</taxon>
        <taxon>Donellivirus gee</taxon>
    </lineage>
</organism>
<accession>G3MBE4</accession>
<dbReference type="RefSeq" id="YP_009015385.1">
    <property type="nucleotide sequence ID" value="NC_023719.1"/>
</dbReference>
<sequence length="89" mass="10384">MIRGFLQLFSKSVKSFNAKFSGTFLSFNLDDQNEKILMNKIKEVMELEKDNKIQALEVSETYSGTKRGYRILVKYLGSDIIKTYYVNKK</sequence>
<dbReference type="GeneID" id="18563293"/>
<evidence type="ECO:0000313" key="2">
    <source>
        <dbReference type="Proteomes" id="UP000009273"/>
    </source>
</evidence>
<reference evidence="1 2" key="1">
    <citation type="submission" date="2011-09" db="EMBL/GenBank/DDBJ databases">
        <authorList>
            <person name="Pope W.H."/>
            <person name="Pedulla M.L."/>
            <person name="Ford M.E."/>
            <person name="Peebles C.L."/>
            <person name="Hatfull G.H."/>
            <person name="Hendrix R.W."/>
        </authorList>
    </citation>
    <scope>NUCLEOTIDE SEQUENCE [LARGE SCALE GENOMIC DNA]</scope>
    <source>
        <strain evidence="1">G</strain>
    </source>
</reference>
<proteinExistence type="predicted"/>